<evidence type="ECO:0000256" key="5">
    <source>
        <dbReference type="ARBA" id="ARBA00012641"/>
    </source>
</evidence>
<evidence type="ECO:0000256" key="17">
    <source>
        <dbReference type="PIRSR" id="PIRSR605027-3"/>
    </source>
</evidence>
<feature type="binding site" evidence="17">
    <location>
        <position position="207"/>
    </location>
    <ligand>
        <name>Mn(2+)</name>
        <dbReference type="ChEBI" id="CHEBI:29035"/>
    </ligand>
</feature>
<dbReference type="PANTHER" id="PTHR10896">
    <property type="entry name" value="GALACTOSYLGALACTOSYLXYLOSYLPROTEIN 3-BETA-GLUCURONOSYLTRANSFERASE BETA-1,3-GLUCURONYLTRANSFERASE"/>
    <property type="match status" value="1"/>
</dbReference>
<dbReference type="UniPathway" id="UPA00378"/>
<dbReference type="PANTHER" id="PTHR10896:SF50">
    <property type="entry name" value="GALACTOSYLGALACTOSYLXYLOSYLPROTEIN 3-BETA-GLUCURONOSYLTRANSFERASE P"/>
    <property type="match status" value="1"/>
</dbReference>
<dbReference type="GeneID" id="8232269"/>
<keyword evidence="8 17" id="KW-0479">Metal-binding</keyword>
<feature type="active site" description="Proton donor/acceptor" evidence="16">
    <location>
        <position position="290"/>
    </location>
</feature>
<dbReference type="RefSeq" id="XP_002423034.1">
    <property type="nucleotide sequence ID" value="XM_002422989.1"/>
</dbReference>
<evidence type="ECO:0000256" key="19">
    <source>
        <dbReference type="RuleBase" id="RU363127"/>
    </source>
</evidence>
<evidence type="ECO:0000256" key="4">
    <source>
        <dbReference type="ARBA" id="ARBA00007706"/>
    </source>
</evidence>
<evidence type="ECO:0000256" key="15">
    <source>
        <dbReference type="ARBA" id="ARBA00047979"/>
    </source>
</evidence>
<sequence length="349" mass="39465">MDSFRKLWLLIFLGAGVLMLQYHVSTTWNTTNISVPSSYSSASTSGSEEIVQAVVSKLQLDTSIVNVVGKKYIQELALQISRELISSSKGCDYSISNTIEWPEPTLYLITPTYRRPEQLAELTRMAQTLMHVRNLVWLVIEDANSTTELVTKLLDKTGIEYHHMIAPMPEQFRKKKIKPRGVSNRNRGLEWIRANATKGVLYFADDDNTYDISLFQEIRTTKKVSMFPVGLCTKFGVSSPVVKNGTFAGFYDGWLGGRKFPVDMAGFAINLDFLLKRPKASMPYKPGFEEDGFLRSLSPFEPKEVELKADNCTKILVWHTQARKNEPSAAVDFNKYGNTNIIKLKKILV</sequence>
<keyword evidence="10" id="KW-1133">Transmembrane helix</keyword>
<evidence type="ECO:0000256" key="6">
    <source>
        <dbReference type="ARBA" id="ARBA00022679"/>
    </source>
</evidence>
<comment type="catalytic activity">
    <reaction evidence="15 19">
        <text>3-O-(beta-D-galactosyl-(1-&gt;3)-beta-D-galactosyl-(1-&gt;4)-beta-D-xylosyl)-L-seryl-[protein] + UDP-alpha-D-glucuronate = 3-O-(beta-D-GlcA-(1-&gt;3)-beta-D-Gal-(1-&gt;3)-beta-D-Gal-(1-&gt;4)-beta-D-Xyl)-L-seryl-[protein] + UDP + H(+)</text>
        <dbReference type="Rhea" id="RHEA:24168"/>
        <dbReference type="Rhea" id="RHEA-COMP:12571"/>
        <dbReference type="Rhea" id="RHEA-COMP:12573"/>
        <dbReference type="ChEBI" id="CHEBI:15378"/>
        <dbReference type="ChEBI" id="CHEBI:58052"/>
        <dbReference type="ChEBI" id="CHEBI:58223"/>
        <dbReference type="ChEBI" id="CHEBI:132090"/>
        <dbReference type="ChEBI" id="CHEBI:132093"/>
        <dbReference type="EC" id="2.4.1.135"/>
    </reaction>
</comment>
<dbReference type="KEGG" id="phu:Phum_PHUM032300"/>
<evidence type="ECO:0000313" key="20">
    <source>
        <dbReference type="EMBL" id="EEB10296.1"/>
    </source>
</evidence>
<evidence type="ECO:0000256" key="10">
    <source>
        <dbReference type="ARBA" id="ARBA00022989"/>
    </source>
</evidence>
<dbReference type="Pfam" id="PF03360">
    <property type="entry name" value="Glyco_transf_43"/>
    <property type="match status" value="1"/>
</dbReference>
<comment type="subcellular location">
    <subcellularLocation>
        <location evidence="2 19">Golgi apparatus membrane</location>
        <topology evidence="2 19">Single-pass type II membrane protein</topology>
    </subcellularLocation>
</comment>
<dbReference type="AlphaFoldDB" id="E0VA90"/>
<organism>
    <name type="scientific">Pediculus humanus subsp. corporis</name>
    <name type="common">Body louse</name>
    <dbReference type="NCBI Taxonomy" id="121224"/>
    <lineage>
        <taxon>Eukaryota</taxon>
        <taxon>Metazoa</taxon>
        <taxon>Ecdysozoa</taxon>
        <taxon>Arthropoda</taxon>
        <taxon>Hexapoda</taxon>
        <taxon>Insecta</taxon>
        <taxon>Pterygota</taxon>
        <taxon>Neoptera</taxon>
        <taxon>Paraneoptera</taxon>
        <taxon>Psocodea</taxon>
        <taxon>Troctomorpha</taxon>
        <taxon>Phthiraptera</taxon>
        <taxon>Anoplura</taxon>
        <taxon>Pediculidae</taxon>
        <taxon>Pediculus</taxon>
    </lineage>
</organism>
<keyword evidence="14 17" id="KW-0464">Manganese</keyword>
<dbReference type="CDD" id="cd00218">
    <property type="entry name" value="GlcAT-I"/>
    <property type="match status" value="1"/>
</dbReference>
<comment type="cofactor">
    <cofactor evidence="1 17 19">
        <name>Mn(2+)</name>
        <dbReference type="ChEBI" id="CHEBI:29035"/>
    </cofactor>
</comment>
<evidence type="ECO:0000256" key="1">
    <source>
        <dbReference type="ARBA" id="ARBA00001936"/>
    </source>
</evidence>
<dbReference type="FunCoup" id="E0VA90">
    <property type="interactions" value="135"/>
</dbReference>
<dbReference type="eggNOG" id="KOG1476">
    <property type="taxonomic scope" value="Eukaryota"/>
</dbReference>
<dbReference type="EnsemblMetazoa" id="PHUM032300-RA">
    <property type="protein sequence ID" value="PHUM032300-PA"/>
    <property type="gene ID" value="PHUM032300"/>
</dbReference>
<comment type="similarity">
    <text evidence="4 19">Belongs to the glycosyltransferase 43 family.</text>
</comment>
<dbReference type="InterPro" id="IPR029044">
    <property type="entry name" value="Nucleotide-diphossugar_trans"/>
</dbReference>
<dbReference type="GO" id="GO:0015018">
    <property type="term" value="F:galactosylgalactosylxylosylprotein 3-beta-glucuronosyltransferase activity"/>
    <property type="evidence" value="ECO:0007669"/>
    <property type="project" value="UniProtKB-UniRule"/>
</dbReference>
<reference evidence="20" key="2">
    <citation type="submission" date="2007-04" db="EMBL/GenBank/DDBJ databases">
        <title>The genome of the human body louse.</title>
        <authorList>
            <consortium name="The Human Body Louse Genome Consortium"/>
            <person name="Kirkness E."/>
            <person name="Walenz B."/>
            <person name="Hass B."/>
            <person name="Bruggner R."/>
            <person name="Strausberg R."/>
        </authorList>
    </citation>
    <scope>NUCLEOTIDE SEQUENCE</scope>
    <source>
        <strain evidence="20">USDA</strain>
    </source>
</reference>
<evidence type="ECO:0000256" key="11">
    <source>
        <dbReference type="ARBA" id="ARBA00023034"/>
    </source>
</evidence>
<keyword evidence="7" id="KW-0812">Transmembrane</keyword>
<name>E0VA90_PEDHC</name>
<dbReference type="EMBL" id="AAZO01000386">
    <property type="status" value="NOT_ANNOTATED_CDS"/>
    <property type="molecule type" value="Genomic_DNA"/>
</dbReference>
<evidence type="ECO:0000256" key="12">
    <source>
        <dbReference type="ARBA" id="ARBA00023136"/>
    </source>
</evidence>
<evidence type="ECO:0000313" key="22">
    <source>
        <dbReference type="Proteomes" id="UP000009046"/>
    </source>
</evidence>
<evidence type="ECO:0000256" key="2">
    <source>
        <dbReference type="ARBA" id="ARBA00004323"/>
    </source>
</evidence>
<evidence type="ECO:0000256" key="14">
    <source>
        <dbReference type="ARBA" id="ARBA00023211"/>
    </source>
</evidence>
<dbReference type="VEuPathDB" id="VectorBase:PHUM032300"/>
<dbReference type="InterPro" id="IPR005027">
    <property type="entry name" value="Glyco_trans_43"/>
</dbReference>
<accession>E0VA90</accession>
<evidence type="ECO:0000256" key="7">
    <source>
        <dbReference type="ARBA" id="ARBA00022692"/>
    </source>
</evidence>
<dbReference type="FunFam" id="3.90.550.10:FF:000044">
    <property type="entry name" value="Galactosylgalactosylxylosylprotein 3-beta-glucuronosyltransferase"/>
    <property type="match status" value="1"/>
</dbReference>
<dbReference type="GO" id="GO:0005975">
    <property type="term" value="P:carbohydrate metabolic process"/>
    <property type="evidence" value="ECO:0007669"/>
    <property type="project" value="TreeGrafter"/>
</dbReference>
<evidence type="ECO:0000256" key="18">
    <source>
        <dbReference type="PIRSR" id="PIRSR605027-6"/>
    </source>
</evidence>
<keyword evidence="9 19" id="KW-0735">Signal-anchor</keyword>
<proteinExistence type="inferred from homology"/>
<keyword evidence="22" id="KW-1185">Reference proteome</keyword>
<reference evidence="20" key="1">
    <citation type="submission" date="2007-04" db="EMBL/GenBank/DDBJ databases">
        <title>Annotation of Pediculus humanus corporis strain USDA.</title>
        <authorList>
            <person name="Kirkness E."/>
            <person name="Hannick L."/>
            <person name="Hass B."/>
            <person name="Bruggner R."/>
            <person name="Lawson D."/>
            <person name="Bidwell S."/>
            <person name="Joardar V."/>
            <person name="Caler E."/>
            <person name="Walenz B."/>
            <person name="Inman J."/>
            <person name="Schobel S."/>
            <person name="Galinsky K."/>
            <person name="Amedeo P."/>
            <person name="Strausberg R."/>
        </authorList>
    </citation>
    <scope>NUCLEOTIDE SEQUENCE</scope>
    <source>
        <strain evidence="20">USDA</strain>
    </source>
</reference>
<reference evidence="21" key="3">
    <citation type="submission" date="2020-05" db="UniProtKB">
        <authorList>
            <consortium name="EnsemblMetazoa"/>
        </authorList>
    </citation>
    <scope>IDENTIFICATION</scope>
    <source>
        <strain evidence="21">USDA</strain>
    </source>
</reference>
<protein>
    <recommendedName>
        <fullName evidence="5 19">Galactosylgalactosylxylosylprotein 3-beta-glucuronosyltransferase</fullName>
        <ecNumber evidence="5 19">2.4.1.135</ecNumber>
    </recommendedName>
</protein>
<dbReference type="CTD" id="8232269"/>
<keyword evidence="13 18" id="KW-0325">Glycoprotein</keyword>
<gene>
    <name evidence="21" type="primary">8232269</name>
    <name evidence="20" type="ORF">Phum_PHUM032300</name>
</gene>
<dbReference type="SUPFAM" id="SSF53448">
    <property type="entry name" value="Nucleotide-diphospho-sugar transferases"/>
    <property type="match status" value="1"/>
</dbReference>
<dbReference type="HOGENOM" id="CLU_045177_3_0_1"/>
<evidence type="ECO:0000256" key="13">
    <source>
        <dbReference type="ARBA" id="ARBA00023180"/>
    </source>
</evidence>
<keyword evidence="11 19" id="KW-0333">Golgi apparatus</keyword>
<dbReference type="GO" id="GO:0046872">
    <property type="term" value="F:metal ion binding"/>
    <property type="evidence" value="ECO:0007669"/>
    <property type="project" value="UniProtKB-KW"/>
</dbReference>
<evidence type="ECO:0000256" key="9">
    <source>
        <dbReference type="ARBA" id="ARBA00022968"/>
    </source>
</evidence>
<dbReference type="Gene3D" id="3.90.550.10">
    <property type="entry name" value="Spore Coat Polysaccharide Biosynthesis Protein SpsA, Chain A"/>
    <property type="match status" value="1"/>
</dbReference>
<dbReference type="EC" id="2.4.1.135" evidence="5 19"/>
<dbReference type="OMA" id="NIHWLVI"/>
<keyword evidence="6 19" id="KW-0808">Transferase</keyword>
<evidence type="ECO:0000256" key="16">
    <source>
        <dbReference type="PIRSR" id="PIRSR605027-1"/>
    </source>
</evidence>
<dbReference type="InParanoid" id="E0VA90"/>
<comment type="pathway">
    <text evidence="3 19">Protein modification; protein glycosylation.</text>
</comment>
<evidence type="ECO:0000256" key="8">
    <source>
        <dbReference type="ARBA" id="ARBA00022723"/>
    </source>
</evidence>
<dbReference type="Proteomes" id="UP000009046">
    <property type="component" value="Unassembled WGS sequence"/>
</dbReference>
<dbReference type="GO" id="GO:0000139">
    <property type="term" value="C:Golgi membrane"/>
    <property type="evidence" value="ECO:0007669"/>
    <property type="project" value="UniProtKB-SubCell"/>
</dbReference>
<evidence type="ECO:0000256" key="3">
    <source>
        <dbReference type="ARBA" id="ARBA00004922"/>
    </source>
</evidence>
<dbReference type="GO" id="GO:0050650">
    <property type="term" value="P:chondroitin sulfate proteoglycan biosynthetic process"/>
    <property type="evidence" value="ECO:0007669"/>
    <property type="project" value="TreeGrafter"/>
</dbReference>
<evidence type="ECO:0000313" key="21">
    <source>
        <dbReference type="EnsemblMetazoa" id="PHUM032300-PA"/>
    </source>
</evidence>
<dbReference type="OrthoDB" id="675023at2759"/>
<keyword evidence="12" id="KW-0472">Membrane</keyword>
<dbReference type="STRING" id="121224.E0VA90"/>
<feature type="glycosylation site" description="N-linked (GlcNAc...) asparagine" evidence="18">
    <location>
        <position position="311"/>
    </location>
</feature>
<dbReference type="EMBL" id="DS235005">
    <property type="protein sequence ID" value="EEB10296.1"/>
    <property type="molecule type" value="Genomic_DNA"/>
</dbReference>
<keyword evidence="20" id="KW-0328">Glycosyltransferase</keyword>